<keyword evidence="1" id="KW-0472">Membrane</keyword>
<organism evidence="2 3">
    <name type="scientific">Rhodocyclus tenuis</name>
    <name type="common">Rhodospirillum tenue</name>
    <dbReference type="NCBI Taxonomy" id="1066"/>
    <lineage>
        <taxon>Bacteria</taxon>
        <taxon>Pseudomonadati</taxon>
        <taxon>Pseudomonadota</taxon>
        <taxon>Betaproteobacteria</taxon>
        <taxon>Rhodocyclales</taxon>
        <taxon>Rhodocyclaceae</taxon>
        <taxon>Rhodocyclus</taxon>
    </lineage>
</organism>
<reference evidence="2 3" key="1">
    <citation type="submission" date="2019-10" db="EMBL/GenBank/DDBJ databases">
        <title>Whole-genome sequence of the purple nonsulfur photosynthetic bacterium Rhodocyclus tenuis.</title>
        <authorList>
            <person name="Kyndt J.A."/>
            <person name="Meyer T.E."/>
        </authorList>
    </citation>
    <scope>NUCLEOTIDE SEQUENCE [LARGE SCALE GENOMIC DNA]</scope>
    <source>
        <strain evidence="2 3">DSM 110</strain>
    </source>
</reference>
<accession>A0A6L5JW02</accession>
<dbReference type="EMBL" id="WIXJ01000003">
    <property type="protein sequence ID" value="MQY51535.1"/>
    <property type="molecule type" value="Genomic_DNA"/>
</dbReference>
<proteinExistence type="predicted"/>
<evidence type="ECO:0000313" key="2">
    <source>
        <dbReference type="EMBL" id="MQY51535.1"/>
    </source>
</evidence>
<keyword evidence="1" id="KW-0812">Transmembrane</keyword>
<feature type="transmembrane region" description="Helical" evidence="1">
    <location>
        <begin position="21"/>
        <end position="42"/>
    </location>
</feature>
<keyword evidence="1" id="KW-1133">Transmembrane helix</keyword>
<dbReference type="Proteomes" id="UP000480275">
    <property type="component" value="Unassembled WGS sequence"/>
</dbReference>
<comment type="caution">
    <text evidence="2">The sequence shown here is derived from an EMBL/GenBank/DDBJ whole genome shotgun (WGS) entry which is preliminary data.</text>
</comment>
<name>A0A6L5JW02_RHOTE</name>
<dbReference type="AlphaFoldDB" id="A0A6L5JW02"/>
<gene>
    <name evidence="2" type="ORF">GHK24_07080</name>
</gene>
<sequence length="173" mass="18484">MFRTAAQQILRSSRVRWCSGFAWLMAGGASFLVVGCSSEAALPKQHLVEWQAERLLFVADERSGSIRAFSLATTAPTPLAFAPSPRRHSVRALALDAEHGRLWVLGGEQVEVFDARRLRSLGQQPAEGARALRLDGGAVVLLADDGHVLGRVEASALRVAAEGVPTVTAAAPY</sequence>
<dbReference type="OrthoDB" id="9915598at2"/>
<protein>
    <submittedName>
        <fullName evidence="2">Uncharacterized protein</fullName>
    </submittedName>
</protein>
<evidence type="ECO:0000256" key="1">
    <source>
        <dbReference type="SAM" id="Phobius"/>
    </source>
</evidence>
<dbReference type="SUPFAM" id="SSF63825">
    <property type="entry name" value="YWTD domain"/>
    <property type="match status" value="1"/>
</dbReference>
<evidence type="ECO:0000313" key="3">
    <source>
        <dbReference type="Proteomes" id="UP000480275"/>
    </source>
</evidence>